<evidence type="ECO:0000313" key="2">
    <source>
        <dbReference type="Proteomes" id="UP000856143"/>
    </source>
</evidence>
<reference evidence="1" key="2">
    <citation type="submission" date="2020-11" db="EMBL/GenBank/DDBJ databases">
        <authorList>
            <consortium name="NCBI Pathogen Detection Project"/>
        </authorList>
    </citation>
    <scope>NUCLEOTIDE SEQUENCE</scope>
    <source>
        <strain evidence="1">R404</strain>
    </source>
</reference>
<gene>
    <name evidence="1" type="ORF">I8Y21_002657</name>
</gene>
<reference evidence="1" key="1">
    <citation type="journal article" date="2018" name="Genome Biol.">
        <title>SKESA: strategic k-mer extension for scrupulous assemblies.</title>
        <authorList>
            <person name="Souvorov A."/>
            <person name="Agarwala R."/>
            <person name="Lipman D.J."/>
        </authorList>
    </citation>
    <scope>NUCLEOTIDE SEQUENCE</scope>
    <source>
        <strain evidence="1">R404</strain>
    </source>
</reference>
<dbReference type="AlphaFoldDB" id="A0A181Y846"/>
<dbReference type="GeneID" id="93283482"/>
<accession>A0A181Y846</accession>
<dbReference type="RefSeq" id="WP_004104699.1">
    <property type="nucleotide sequence ID" value="NZ_ABFNOZ020000038.1"/>
</dbReference>
<protein>
    <recommendedName>
        <fullName evidence="3">Lipoprotein</fullName>
    </recommendedName>
</protein>
<evidence type="ECO:0008006" key="3">
    <source>
        <dbReference type="Google" id="ProtNLM"/>
    </source>
</evidence>
<name>A0A181Y846_KLEOX</name>
<proteinExistence type="predicted"/>
<organism evidence="1 2">
    <name type="scientific">Klebsiella oxytoca</name>
    <dbReference type="NCBI Taxonomy" id="571"/>
    <lineage>
        <taxon>Bacteria</taxon>
        <taxon>Pseudomonadati</taxon>
        <taxon>Pseudomonadota</taxon>
        <taxon>Gammaproteobacteria</taxon>
        <taxon>Enterobacterales</taxon>
        <taxon>Enterobacteriaceae</taxon>
        <taxon>Klebsiella/Raoultella group</taxon>
        <taxon>Klebsiella</taxon>
    </lineage>
</organism>
<evidence type="ECO:0000313" key="1">
    <source>
        <dbReference type="EMBL" id="HAT1681976.1"/>
    </source>
</evidence>
<dbReference type="PROSITE" id="PS51257">
    <property type="entry name" value="PROKAR_LIPOPROTEIN"/>
    <property type="match status" value="1"/>
</dbReference>
<sequence length="134" mass="14758">MIRNSLLALVCISVGVLQGCTNIKKTDSALIKKDVSQTEQPAQVPALQQCIQDADALVKLDNKFQKDSSELYGLINDAKFYASVSGQTSASVKSTITPLFEYKINDKCNSISQKLIKEFETRARKADLKDGLTR</sequence>
<comment type="caution">
    <text evidence="1">The sequence shown here is derived from an EMBL/GenBank/DDBJ whole genome shotgun (WGS) entry which is preliminary data.</text>
</comment>
<dbReference type="Proteomes" id="UP000856143">
    <property type="component" value="Unassembled WGS sequence"/>
</dbReference>
<dbReference type="EMBL" id="DACSEO010000028">
    <property type="protein sequence ID" value="HAT1681976.1"/>
    <property type="molecule type" value="Genomic_DNA"/>
</dbReference>
<dbReference type="OrthoDB" id="6566467at2"/>